<dbReference type="AlphaFoldDB" id="A0A9W5RZG9"/>
<evidence type="ECO:0000256" key="12">
    <source>
        <dbReference type="SAM" id="Phobius"/>
    </source>
</evidence>
<keyword evidence="5 12" id="KW-0812">Transmembrane</keyword>
<dbReference type="InterPro" id="IPR017850">
    <property type="entry name" value="Alkaline_phosphatase_core_sf"/>
</dbReference>
<keyword evidence="6 12" id="KW-1133">Transmembrane helix</keyword>
<feature type="binding site" evidence="10">
    <location>
        <position position="401"/>
    </location>
    <ligand>
        <name>substrate</name>
    </ligand>
</feature>
<dbReference type="Gene3D" id="3.30.1120.170">
    <property type="match status" value="1"/>
</dbReference>
<feature type="transmembrane region" description="Helical" evidence="12">
    <location>
        <begin position="65"/>
        <end position="87"/>
    </location>
</feature>
<evidence type="ECO:0000256" key="1">
    <source>
        <dbReference type="ARBA" id="ARBA00004651"/>
    </source>
</evidence>
<dbReference type="CDD" id="cd16015">
    <property type="entry name" value="LTA_synthase"/>
    <property type="match status" value="1"/>
</dbReference>
<dbReference type="Proteomes" id="UP000053750">
    <property type="component" value="Unassembled WGS sequence"/>
</dbReference>
<dbReference type="OrthoDB" id="5901192at2"/>
<feature type="transmembrane region" description="Helical" evidence="12">
    <location>
        <begin position="12"/>
        <end position="32"/>
    </location>
</feature>
<accession>A0A9W5RZG9</accession>
<reference evidence="14 15" key="1">
    <citation type="submission" date="2014-02" db="EMBL/GenBank/DDBJ databases">
        <title>Genome sequence of Paenibacillus darwinianus reveals adaptive mechanisms for survival in Antarctic soils.</title>
        <authorList>
            <person name="Dsouza M."/>
            <person name="Taylor M.W."/>
            <person name="Turner S.J."/>
            <person name="Aislabie J."/>
        </authorList>
    </citation>
    <scope>NUCLEOTIDE SEQUENCE [LARGE SCALE GENOMIC DNA]</scope>
    <source>
        <strain evidence="14 15">CE1</strain>
    </source>
</reference>
<sequence length="625" mass="71146">MGKTWRVVGSRPFILFSVILMLKVYLAWFVVFEKTPPLSPFVTEIPFIWIVFILIETFATKRKMLYYLLSNLLLTFILFSVMMYYTYYGVIPTFRALEQANQTTAVSNSVISLLKPYFLFIFTDIVIFSFLFFRKRKTPVWQSLNLRREKRGLLIGLFTISVVICLMNILPNRASMNERVKAGEMGILNYEAYAFLADEDTELIDKSEITQAAVNRLKGIDTPANPKYEGIAKGKNLIIIQMESFQNFLINLKVDGTEITPNLNKLVNGNFYFPRFYQQVGQGNTSDAEFVVNTSFYVPPTGAATMRYVDKVLPSLPRLMSAEGYDTATFHTNVVDFWNRGELYSSLGWDRYYDAEFFGREDPVFFGASDEVLYSKTADELKRMNDSGKPFYSQVLAMSGHHPFTIPEKKIRMTVPERYQDTLVGDYLEAQNYADYALGQFIAELKANGVWEDSIVVIYGDHLGLPIYSLSDEEKDLMAEIYQREYGYTDMINIPLVIASEGSGGVTYPAVFRQLAGQADVLPTIANLMGIPLDGQLHFGQDILNQSYNLLPQRYYLPSGSLLTGDSLFMPGVGYQDGQRYPLSGKAGDESVVFNFEYENALKLLKLSNSYLLQLPDKEKSEKNK</sequence>
<gene>
    <name evidence="14" type="ORF">BG53_07410</name>
</gene>
<dbReference type="PANTHER" id="PTHR47371:SF3">
    <property type="entry name" value="PHOSPHOGLYCEROL TRANSFERASE I"/>
    <property type="match status" value="1"/>
</dbReference>
<proteinExistence type="inferred from homology"/>
<evidence type="ECO:0000313" key="14">
    <source>
        <dbReference type="EMBL" id="EXX85927.1"/>
    </source>
</evidence>
<evidence type="ECO:0000256" key="2">
    <source>
        <dbReference type="ARBA" id="ARBA00004936"/>
    </source>
</evidence>
<keyword evidence="10" id="KW-0464">Manganese</keyword>
<organism evidence="14 15">
    <name type="scientific">Paenibacillus darwinianus</name>
    <dbReference type="NCBI Taxonomy" id="1380763"/>
    <lineage>
        <taxon>Bacteria</taxon>
        <taxon>Bacillati</taxon>
        <taxon>Bacillota</taxon>
        <taxon>Bacilli</taxon>
        <taxon>Bacillales</taxon>
        <taxon>Paenibacillaceae</taxon>
        <taxon>Paenibacillus</taxon>
    </lineage>
</organism>
<evidence type="ECO:0000256" key="8">
    <source>
        <dbReference type="PIRNR" id="PIRNR005091"/>
    </source>
</evidence>
<feature type="transmembrane region" description="Helical" evidence="12">
    <location>
        <begin position="38"/>
        <end position="58"/>
    </location>
</feature>
<protein>
    <submittedName>
        <fullName evidence="14">Sulfatase</fullName>
    </submittedName>
</protein>
<feature type="transmembrane region" description="Helical" evidence="12">
    <location>
        <begin position="117"/>
        <end position="133"/>
    </location>
</feature>
<dbReference type="PANTHER" id="PTHR47371">
    <property type="entry name" value="LIPOTEICHOIC ACID SYNTHASE"/>
    <property type="match status" value="1"/>
</dbReference>
<keyword evidence="10" id="KW-0479">Metal-binding</keyword>
<dbReference type="SUPFAM" id="SSF53649">
    <property type="entry name" value="Alkaline phosphatase-like"/>
    <property type="match status" value="1"/>
</dbReference>
<dbReference type="InterPro" id="IPR050448">
    <property type="entry name" value="OpgB/LTA_synthase_biosynth"/>
</dbReference>
<feature type="transmembrane region" description="Helical" evidence="12">
    <location>
        <begin position="153"/>
        <end position="170"/>
    </location>
</feature>
<dbReference type="Pfam" id="PF00884">
    <property type="entry name" value="Sulfatase"/>
    <property type="match status" value="1"/>
</dbReference>
<comment type="subcellular location">
    <subcellularLocation>
        <location evidence="1">Cell membrane</location>
        <topology evidence="1">Multi-pass membrane protein</topology>
    </subcellularLocation>
</comment>
<feature type="binding site" evidence="11">
    <location>
        <position position="285"/>
    </location>
    <ligand>
        <name>Mn(2+)</name>
        <dbReference type="ChEBI" id="CHEBI:29035"/>
    </ligand>
</feature>
<dbReference type="InterPro" id="IPR000917">
    <property type="entry name" value="Sulfatase_N"/>
</dbReference>
<evidence type="ECO:0000256" key="3">
    <source>
        <dbReference type="ARBA" id="ARBA00009983"/>
    </source>
</evidence>
<dbReference type="GO" id="GO:0046872">
    <property type="term" value="F:metal ion binding"/>
    <property type="evidence" value="ECO:0007669"/>
    <property type="project" value="UniProtKB-KW"/>
</dbReference>
<dbReference type="Gene3D" id="3.40.720.10">
    <property type="entry name" value="Alkaline Phosphatase, subunit A"/>
    <property type="match status" value="1"/>
</dbReference>
<evidence type="ECO:0000256" key="9">
    <source>
        <dbReference type="PIRSR" id="PIRSR005091-1"/>
    </source>
</evidence>
<evidence type="ECO:0000259" key="13">
    <source>
        <dbReference type="Pfam" id="PF00884"/>
    </source>
</evidence>
<dbReference type="RefSeq" id="WP_036582265.1">
    <property type="nucleotide sequence ID" value="NZ_KK082164.1"/>
</dbReference>
<keyword evidence="7 8" id="KW-0472">Membrane</keyword>
<feature type="binding site" evidence="11">
    <location>
        <position position="462"/>
    </location>
    <ligand>
        <name>Mn(2+)</name>
        <dbReference type="ChEBI" id="CHEBI:29035"/>
    </ligand>
</feature>
<feature type="binding site" evidence="11">
    <location>
        <position position="243"/>
    </location>
    <ligand>
        <name>Mn(2+)</name>
        <dbReference type="ChEBI" id="CHEBI:29035"/>
    </ligand>
</feature>
<dbReference type="EMBL" id="JFHU01000206">
    <property type="protein sequence ID" value="EXX85927.1"/>
    <property type="molecule type" value="Genomic_DNA"/>
</dbReference>
<dbReference type="GO" id="GO:0005886">
    <property type="term" value="C:plasma membrane"/>
    <property type="evidence" value="ECO:0007669"/>
    <property type="project" value="UniProtKB-SubCell"/>
</dbReference>
<keyword evidence="15" id="KW-1185">Reference proteome</keyword>
<evidence type="ECO:0000256" key="10">
    <source>
        <dbReference type="PIRSR" id="PIRSR005091-2"/>
    </source>
</evidence>
<feature type="binding site" evidence="11">
    <location>
        <position position="461"/>
    </location>
    <ligand>
        <name>Mn(2+)</name>
        <dbReference type="ChEBI" id="CHEBI:29035"/>
    </ligand>
</feature>
<name>A0A9W5RZG9_9BACL</name>
<comment type="pathway">
    <text evidence="2">Cell wall biogenesis; lipoteichoic acid biosynthesis.</text>
</comment>
<evidence type="ECO:0000313" key="15">
    <source>
        <dbReference type="Proteomes" id="UP000053750"/>
    </source>
</evidence>
<keyword evidence="4 8" id="KW-1003">Cell membrane</keyword>
<evidence type="ECO:0000256" key="11">
    <source>
        <dbReference type="PIRSR" id="PIRSR005091-3"/>
    </source>
</evidence>
<evidence type="ECO:0000256" key="4">
    <source>
        <dbReference type="ARBA" id="ARBA00022475"/>
    </source>
</evidence>
<dbReference type="InterPro" id="IPR012160">
    <property type="entry name" value="LtaS-like"/>
</dbReference>
<comment type="similarity">
    <text evidence="3 8">Belongs to the LTA synthase family.</text>
</comment>
<evidence type="ECO:0000256" key="6">
    <source>
        <dbReference type="ARBA" id="ARBA00022989"/>
    </source>
</evidence>
<feature type="domain" description="Sulfatase N-terminal" evidence="13">
    <location>
        <begin position="235"/>
        <end position="531"/>
    </location>
</feature>
<comment type="caution">
    <text evidence="14">The sequence shown here is derived from an EMBL/GenBank/DDBJ whole genome shotgun (WGS) entry which is preliminary data.</text>
</comment>
<evidence type="ECO:0000256" key="5">
    <source>
        <dbReference type="ARBA" id="ARBA00022692"/>
    </source>
</evidence>
<dbReference type="PIRSF" id="PIRSF005091">
    <property type="entry name" value="Mmb_sulf_HI1246"/>
    <property type="match status" value="1"/>
</dbReference>
<feature type="active site" evidence="9">
    <location>
        <position position="285"/>
    </location>
</feature>
<evidence type="ECO:0000256" key="7">
    <source>
        <dbReference type="ARBA" id="ARBA00023136"/>
    </source>
</evidence>